<evidence type="ECO:0000259" key="4">
    <source>
        <dbReference type="Pfam" id="PF04101"/>
    </source>
</evidence>
<evidence type="ECO:0000313" key="5">
    <source>
        <dbReference type="EMBL" id="WEK53882.1"/>
    </source>
</evidence>
<dbReference type="PANTHER" id="PTHR21015:SF22">
    <property type="entry name" value="GLYCOSYLTRANSFERASE"/>
    <property type="match status" value="1"/>
</dbReference>
<feature type="binding site" evidence="3">
    <location>
        <position position="276"/>
    </location>
    <ligand>
        <name>substrate</name>
    </ligand>
</feature>
<gene>
    <name evidence="5" type="primary">pseG</name>
    <name evidence="5" type="ORF">P0Y55_15145</name>
</gene>
<keyword evidence="5" id="KW-0378">Hydrolase</keyword>
<evidence type="ECO:0000313" key="6">
    <source>
        <dbReference type="Proteomes" id="UP001178662"/>
    </source>
</evidence>
<keyword evidence="6" id="KW-1185">Reference proteome</keyword>
<accession>A0AA95EW69</accession>
<dbReference type="InterPro" id="IPR020023">
    <property type="entry name" value="PseG"/>
</dbReference>
<feature type="domain" description="Glycosyl transferase family 28 C-terminal" evidence="4">
    <location>
        <begin position="212"/>
        <end position="338"/>
    </location>
</feature>
<dbReference type="GO" id="GO:0016758">
    <property type="term" value="F:hexosyltransferase activity"/>
    <property type="evidence" value="ECO:0007669"/>
    <property type="project" value="InterPro"/>
</dbReference>
<dbReference type="NCBIfam" id="TIGR03590">
    <property type="entry name" value="PseG"/>
    <property type="match status" value="1"/>
</dbReference>
<evidence type="ECO:0000256" key="3">
    <source>
        <dbReference type="PIRSR" id="PIRSR620023-2"/>
    </source>
</evidence>
<reference evidence="5" key="1">
    <citation type="submission" date="2023-03" db="EMBL/GenBank/DDBJ databases">
        <title>Andean soil-derived lignocellulolytic bacterial consortium as a source of novel taxa and putative plastic-active enzymes.</title>
        <authorList>
            <person name="Diaz-Garcia L."/>
            <person name="Chuvochina M."/>
            <person name="Feuerriegel G."/>
            <person name="Bunk B."/>
            <person name="Sproer C."/>
            <person name="Streit W.R."/>
            <person name="Rodriguez L.M."/>
            <person name="Overmann J."/>
            <person name="Jimenez D.J."/>
        </authorList>
    </citation>
    <scope>NUCLEOTIDE SEQUENCE</scope>
    <source>
        <strain evidence="5">MAG 2441</strain>
    </source>
</reference>
<feature type="binding site" evidence="3">
    <location>
        <position position="173"/>
    </location>
    <ligand>
        <name>substrate</name>
    </ligand>
</feature>
<keyword evidence="1" id="KW-0472">Membrane</keyword>
<evidence type="ECO:0000256" key="2">
    <source>
        <dbReference type="PIRSR" id="PIRSR620023-1"/>
    </source>
</evidence>
<feature type="active site" description="Proton acceptor" evidence="2">
    <location>
        <position position="17"/>
    </location>
</feature>
<protein>
    <submittedName>
        <fullName evidence="5">UDP-2,4-diacetamido-2,4, 6-trideoxy-beta-L-altropyranose hydrolase</fullName>
        <ecNumber evidence="5">3.6.1.57</ecNumber>
    </submittedName>
</protein>
<dbReference type="SUPFAM" id="SSF53756">
    <property type="entry name" value="UDP-Glycosyltransferase/glycogen phosphorylase"/>
    <property type="match status" value="1"/>
</dbReference>
<dbReference type="Gene3D" id="3.40.50.11190">
    <property type="match status" value="1"/>
</dbReference>
<dbReference type="AlphaFoldDB" id="A0AA95EW69"/>
<dbReference type="Gene3D" id="3.40.50.2000">
    <property type="entry name" value="Glycogen Phosphorylase B"/>
    <property type="match status" value="1"/>
</dbReference>
<name>A0AA95EW69_9BACL</name>
<organism evidence="5 6">
    <name type="scientific">Candidatus Cohnella colombiensis</name>
    <dbReference type="NCBI Taxonomy" id="3121368"/>
    <lineage>
        <taxon>Bacteria</taxon>
        <taxon>Bacillati</taxon>
        <taxon>Bacillota</taxon>
        <taxon>Bacilli</taxon>
        <taxon>Bacillales</taxon>
        <taxon>Paenibacillaceae</taxon>
        <taxon>Cohnella</taxon>
    </lineage>
</organism>
<dbReference type="InterPro" id="IPR007235">
    <property type="entry name" value="Glyco_trans_28_C"/>
</dbReference>
<dbReference type="GO" id="GO:0016787">
    <property type="term" value="F:hydrolase activity"/>
    <property type="evidence" value="ECO:0007669"/>
    <property type="project" value="UniProtKB-KW"/>
</dbReference>
<evidence type="ECO:0000256" key="1">
    <source>
        <dbReference type="ARBA" id="ARBA00023136"/>
    </source>
</evidence>
<sequence length="369" mass="42165">MRIVIRADASISIGTGHIMRCLTLSEQLIARQYEVIFICRDHQGNMIDFIRNKGYQVFVLKKSDLTENQEDGYLSWLGAEWDTDAQQTIEYLNQIKGIDWVIVDHYAIDWRWEERVLSYRRPTQLMVIDDLANRRHTCHILLDQNLSLNSTRYRQLLPDSTTTYLGPTYALLRDEFIHTHKKVGARNGTIKNITVFYGGTDLTGETLKVVRALSELPLDQIGIRVIVGPNNPRRLKIKEICRLLSNYKIEDYVSNMAELMLQTDLFIGAGGSTTWERCMLGVPSITTVIADNQKEITEAVEHYGATWNLGECSKVDETTIIQAVRYAVTHPLEVYKMSMRCLDVIGDYQGPSVIIDRMASLKKGDDINV</sequence>
<proteinExistence type="predicted"/>
<dbReference type="EC" id="3.6.1.57" evidence="5"/>
<dbReference type="Pfam" id="PF04101">
    <property type="entry name" value="Glyco_tran_28_C"/>
    <property type="match status" value="1"/>
</dbReference>
<dbReference type="EMBL" id="CP119317">
    <property type="protein sequence ID" value="WEK53882.1"/>
    <property type="molecule type" value="Genomic_DNA"/>
</dbReference>
<dbReference type="Proteomes" id="UP001178662">
    <property type="component" value="Chromosome"/>
</dbReference>
<dbReference type="PANTHER" id="PTHR21015">
    <property type="entry name" value="UDP-N-ACETYLGLUCOSAMINE--N-ACETYLMURAMYL-(PENTAPEPTIDE) PYROPHOSPHORYL-UNDECAPRENOL N-ACETYLGLUCOSAMINE TRANSFERASE 1"/>
    <property type="match status" value="1"/>
</dbReference>